<dbReference type="PANTHER" id="PTHR36920:SF1">
    <property type="entry name" value="OUTER MEMBRANE PROTEIN W"/>
    <property type="match status" value="1"/>
</dbReference>
<dbReference type="EMBL" id="AB291707">
    <property type="protein sequence ID" value="BAF62889.1"/>
    <property type="molecule type" value="Genomic_DNA"/>
</dbReference>
<reference evidence="2" key="1">
    <citation type="journal article" date="2007" name="Arch. Microbiol.">
        <title>Purification, characterization and gene cloning of isoeugenol-degrading enzyme from Pseudomonas putida IE27.</title>
        <authorList>
            <person name="Yamada M."/>
            <person name="Okada Y."/>
            <person name="Yoshida T."/>
            <person name="Nagasawa T."/>
        </authorList>
    </citation>
    <scope>NUCLEOTIDE SEQUENCE</scope>
    <source>
        <strain evidence="2">IE27</strain>
    </source>
</reference>
<dbReference type="Gene3D" id="2.40.160.20">
    <property type="match status" value="1"/>
</dbReference>
<sequence>MRAYIRVLCVCLISLAAVLNLSTASAGQWWAKVGPSYIDFDEDVSLKQGGVKVQGANAAFSNNASLAAEVGYSFNNSWSLGFTFGVPPTTKIYGRGSVEQIGKVGEITYAPAALSVEYHFDTGTRLRPYVGVGAVFVYILKSKDSTVDNLDADNAFGSLIKAGLEYPLTDRLGLFLDVQKMFIETTAKGSLMGAPVKADITLNPFITHAGVMFKF</sequence>
<dbReference type="GO" id="GO:0055085">
    <property type="term" value="P:transmembrane transport"/>
    <property type="evidence" value="ECO:0007669"/>
    <property type="project" value="TreeGrafter"/>
</dbReference>
<dbReference type="SUPFAM" id="SSF56925">
    <property type="entry name" value="OMPA-like"/>
    <property type="match status" value="1"/>
</dbReference>
<dbReference type="PANTHER" id="PTHR36920">
    <property type="match status" value="1"/>
</dbReference>
<dbReference type="GO" id="GO:0019867">
    <property type="term" value="C:outer membrane"/>
    <property type="evidence" value="ECO:0007669"/>
    <property type="project" value="InterPro"/>
</dbReference>
<proteinExistence type="predicted"/>
<evidence type="ECO:0000313" key="2">
    <source>
        <dbReference type="EMBL" id="BAF62889.1"/>
    </source>
</evidence>
<dbReference type="InterPro" id="IPR011250">
    <property type="entry name" value="OMP/PagP_B-barrel"/>
</dbReference>
<organism evidence="2">
    <name type="scientific">Pseudomonas putida</name>
    <name type="common">Arthrobacter siderocapsulatus</name>
    <dbReference type="NCBI Taxonomy" id="303"/>
    <lineage>
        <taxon>Bacteria</taxon>
        <taxon>Pseudomonadati</taxon>
        <taxon>Pseudomonadota</taxon>
        <taxon>Gammaproteobacteria</taxon>
        <taxon>Pseudomonadales</taxon>
        <taxon>Pseudomonadaceae</taxon>
        <taxon>Pseudomonas</taxon>
    </lineage>
</organism>
<dbReference type="AlphaFoldDB" id="A5HV14"/>
<dbReference type="Pfam" id="PF03922">
    <property type="entry name" value="OmpW"/>
    <property type="match status" value="1"/>
</dbReference>
<feature type="chain" id="PRO_5002682724" evidence="1">
    <location>
        <begin position="27"/>
        <end position="215"/>
    </location>
</feature>
<accession>A5HV14</accession>
<dbReference type="InterPro" id="IPR005618">
    <property type="entry name" value="OMPW"/>
</dbReference>
<protein>
    <submittedName>
        <fullName evidence="2">Probable aldolase</fullName>
    </submittedName>
</protein>
<keyword evidence="1" id="KW-0732">Signal</keyword>
<name>A5HV14_PSEPU</name>
<feature type="signal peptide" evidence="1">
    <location>
        <begin position="1"/>
        <end position="26"/>
    </location>
</feature>
<evidence type="ECO:0000256" key="1">
    <source>
        <dbReference type="SAM" id="SignalP"/>
    </source>
</evidence>